<evidence type="ECO:0000313" key="1">
    <source>
        <dbReference type="EMBL" id="SVB80511.1"/>
    </source>
</evidence>
<protein>
    <submittedName>
        <fullName evidence="1">Uncharacterized protein</fullName>
    </submittedName>
</protein>
<organism evidence="1">
    <name type="scientific">marine metagenome</name>
    <dbReference type="NCBI Taxonomy" id="408172"/>
    <lineage>
        <taxon>unclassified sequences</taxon>
        <taxon>metagenomes</taxon>
        <taxon>ecological metagenomes</taxon>
    </lineage>
</organism>
<gene>
    <name evidence="1" type="ORF">METZ01_LOCUS233365</name>
</gene>
<sequence>MLKELLVSLRKSRLSPIPYNLVNKGVRIVRVVEQFLDLFPEVMRMCLCSVAATKFCGDDYRNHFPLNTREW</sequence>
<proteinExistence type="predicted"/>
<dbReference type="AlphaFoldDB" id="A0A382H238"/>
<dbReference type="EMBL" id="UINC01058353">
    <property type="protein sequence ID" value="SVB80511.1"/>
    <property type="molecule type" value="Genomic_DNA"/>
</dbReference>
<name>A0A382H238_9ZZZZ</name>
<reference evidence="1" key="1">
    <citation type="submission" date="2018-05" db="EMBL/GenBank/DDBJ databases">
        <authorList>
            <person name="Lanie J.A."/>
            <person name="Ng W.-L."/>
            <person name="Kazmierczak K.M."/>
            <person name="Andrzejewski T.M."/>
            <person name="Davidsen T.M."/>
            <person name="Wayne K.J."/>
            <person name="Tettelin H."/>
            <person name="Glass J.I."/>
            <person name="Rusch D."/>
            <person name="Podicherti R."/>
            <person name="Tsui H.-C.T."/>
            <person name="Winkler M.E."/>
        </authorList>
    </citation>
    <scope>NUCLEOTIDE SEQUENCE</scope>
</reference>
<accession>A0A382H238</accession>